<name>A0A448XN39_9PLAT</name>
<dbReference type="EMBL" id="CAAALY010265866">
    <property type="protein sequence ID" value="VEL40659.1"/>
    <property type="molecule type" value="Genomic_DNA"/>
</dbReference>
<evidence type="ECO:0000313" key="2">
    <source>
        <dbReference type="EMBL" id="VEL40659.1"/>
    </source>
</evidence>
<keyword evidence="3" id="KW-1185">Reference proteome</keyword>
<evidence type="ECO:0000256" key="1">
    <source>
        <dbReference type="SAM" id="MobiDB-lite"/>
    </source>
</evidence>
<protein>
    <submittedName>
        <fullName evidence="2">Uncharacterized protein</fullName>
    </submittedName>
</protein>
<dbReference type="Proteomes" id="UP000784294">
    <property type="component" value="Unassembled WGS sequence"/>
</dbReference>
<evidence type="ECO:0000313" key="3">
    <source>
        <dbReference type="Proteomes" id="UP000784294"/>
    </source>
</evidence>
<organism evidence="2 3">
    <name type="scientific">Protopolystoma xenopodis</name>
    <dbReference type="NCBI Taxonomy" id="117903"/>
    <lineage>
        <taxon>Eukaryota</taxon>
        <taxon>Metazoa</taxon>
        <taxon>Spiralia</taxon>
        <taxon>Lophotrochozoa</taxon>
        <taxon>Platyhelminthes</taxon>
        <taxon>Monogenea</taxon>
        <taxon>Polyopisthocotylea</taxon>
        <taxon>Polystomatidea</taxon>
        <taxon>Polystomatidae</taxon>
        <taxon>Protopolystoma</taxon>
    </lineage>
</organism>
<accession>A0A448XN39</accession>
<dbReference type="AlphaFoldDB" id="A0A448XN39"/>
<feature type="compositionally biased region" description="Basic and acidic residues" evidence="1">
    <location>
        <begin position="102"/>
        <end position="115"/>
    </location>
</feature>
<comment type="caution">
    <text evidence="2">The sequence shown here is derived from an EMBL/GenBank/DDBJ whole genome shotgun (WGS) entry which is preliminary data.</text>
</comment>
<proteinExistence type="predicted"/>
<sequence>MRNASEPAYSHFKPLFEDGDAKPNLQSVLDKKILEINHSTFFTIHPTLLSCSLQSSLTSNGSLLLCTELENRLGCLQNSGQCSSNSAAECGPAARIVTQSPKDTRSAGRSKRECPDTGAGGTRAEDGQLIAFSTSKLN</sequence>
<feature type="region of interest" description="Disordered" evidence="1">
    <location>
        <begin position="98"/>
        <end position="138"/>
    </location>
</feature>
<gene>
    <name evidence="2" type="ORF">PXEA_LOCUS34099</name>
</gene>
<reference evidence="2" key="1">
    <citation type="submission" date="2018-11" db="EMBL/GenBank/DDBJ databases">
        <authorList>
            <consortium name="Pathogen Informatics"/>
        </authorList>
    </citation>
    <scope>NUCLEOTIDE SEQUENCE</scope>
</reference>